<evidence type="ECO:0000313" key="1">
    <source>
        <dbReference type="EMBL" id="KKU32011.1"/>
    </source>
</evidence>
<name>A0A0G1PGW1_9BACT</name>
<evidence type="ECO:0008006" key="3">
    <source>
        <dbReference type="Google" id="ProtNLM"/>
    </source>
</evidence>
<organism evidence="1 2">
    <name type="scientific">Candidatus Uhrbacteria bacterium GW2011_GWF2_46_218</name>
    <dbReference type="NCBI Taxonomy" id="1619001"/>
    <lineage>
        <taxon>Bacteria</taxon>
        <taxon>Candidatus Uhriibacteriota</taxon>
    </lineage>
</organism>
<proteinExistence type="predicted"/>
<dbReference type="EMBL" id="LCMG01000024">
    <property type="protein sequence ID" value="KKU32011.1"/>
    <property type="molecule type" value="Genomic_DNA"/>
</dbReference>
<reference evidence="1 2" key="1">
    <citation type="journal article" date="2015" name="Nature">
        <title>rRNA introns, odd ribosomes, and small enigmatic genomes across a large radiation of phyla.</title>
        <authorList>
            <person name="Brown C.T."/>
            <person name="Hug L.A."/>
            <person name="Thomas B.C."/>
            <person name="Sharon I."/>
            <person name="Castelle C.J."/>
            <person name="Singh A."/>
            <person name="Wilkins M.J."/>
            <person name="Williams K.H."/>
            <person name="Banfield J.F."/>
        </authorList>
    </citation>
    <scope>NUCLEOTIDE SEQUENCE [LARGE SCALE GENOMIC DNA]</scope>
</reference>
<comment type="caution">
    <text evidence="1">The sequence shown here is derived from an EMBL/GenBank/DDBJ whole genome shotgun (WGS) entry which is preliminary data.</text>
</comment>
<gene>
    <name evidence="1" type="ORF">UX45_C0024G0012</name>
</gene>
<accession>A0A0G1PGW1</accession>
<dbReference type="AlphaFoldDB" id="A0A0G1PGW1"/>
<dbReference type="Proteomes" id="UP000034705">
    <property type="component" value="Unassembled WGS sequence"/>
</dbReference>
<sequence length="150" mass="15195">MQLLEVLISQLPTGSSINLTSTEADSAAIRLDADATTGSGVQIDAYDATNNTSGVVQVDGGTVQINTNSSTGLDLNVLGSGNANIDTTDGDISLTAGGSSGDVSITSSQGDVTINTNTNTKTINIGTTNYNRTVNLSTGTGNDTLNLAHW</sequence>
<evidence type="ECO:0000313" key="2">
    <source>
        <dbReference type="Proteomes" id="UP000034705"/>
    </source>
</evidence>
<protein>
    <recommendedName>
        <fullName evidence="3">Adhesin domain-containing protein</fullName>
    </recommendedName>
</protein>